<dbReference type="PATRIC" id="fig|220754.4.peg.2093"/>
<gene>
    <name evidence="7" type="ORF">KR50_20750</name>
</gene>
<keyword evidence="3 5" id="KW-1133">Transmembrane helix</keyword>
<keyword evidence="4 5" id="KW-0472">Membrane</keyword>
<accession>A0A0C2VVA2</accession>
<organism evidence="7 8">
    <name type="scientific">Jeotgalibacillus campisalis</name>
    <dbReference type="NCBI Taxonomy" id="220754"/>
    <lineage>
        <taxon>Bacteria</taxon>
        <taxon>Bacillati</taxon>
        <taxon>Bacillota</taxon>
        <taxon>Bacilli</taxon>
        <taxon>Bacillales</taxon>
        <taxon>Caryophanaceae</taxon>
        <taxon>Jeotgalibacillus</taxon>
    </lineage>
</organism>
<sequence length="94" mass="11065">MIKFWSRLRFIFTFRKSLPFAKEYFTSREVTISKKILPIFIIMVYSIFPMDFIPDYLILFGVLDDTAVAAFIFQLMVKMAPPHLAAKYSLLTDK</sequence>
<evidence type="ECO:0000256" key="1">
    <source>
        <dbReference type="ARBA" id="ARBA00004127"/>
    </source>
</evidence>
<dbReference type="EMBL" id="JXRR01000014">
    <property type="protein sequence ID" value="KIL47908.1"/>
    <property type="molecule type" value="Genomic_DNA"/>
</dbReference>
<dbReference type="Pfam" id="PF06803">
    <property type="entry name" value="DUF1232"/>
    <property type="match status" value="1"/>
</dbReference>
<evidence type="ECO:0000256" key="2">
    <source>
        <dbReference type="ARBA" id="ARBA00022692"/>
    </source>
</evidence>
<dbReference type="OrthoDB" id="2679475at2"/>
<reference evidence="7 8" key="1">
    <citation type="submission" date="2015-01" db="EMBL/GenBank/DDBJ databases">
        <title>Jeotgalibacillus campisalis genome sequencing.</title>
        <authorList>
            <person name="Goh K.M."/>
            <person name="Chan K.-G."/>
            <person name="Yaakop A.S."/>
            <person name="Ee R."/>
            <person name="Gan H.M."/>
            <person name="Chan C.S."/>
        </authorList>
    </citation>
    <scope>NUCLEOTIDE SEQUENCE [LARGE SCALE GENOMIC DNA]</scope>
    <source>
        <strain evidence="7 8">SF-57</strain>
    </source>
</reference>
<protein>
    <recommendedName>
        <fullName evidence="6">DUF1232 domain-containing protein</fullName>
    </recommendedName>
</protein>
<evidence type="ECO:0000313" key="7">
    <source>
        <dbReference type="EMBL" id="KIL47908.1"/>
    </source>
</evidence>
<dbReference type="AlphaFoldDB" id="A0A0C2VVA2"/>
<keyword evidence="8" id="KW-1185">Reference proteome</keyword>
<evidence type="ECO:0000256" key="5">
    <source>
        <dbReference type="SAM" id="Phobius"/>
    </source>
</evidence>
<dbReference type="GO" id="GO:0012505">
    <property type="term" value="C:endomembrane system"/>
    <property type="evidence" value="ECO:0007669"/>
    <property type="project" value="UniProtKB-SubCell"/>
</dbReference>
<keyword evidence="2 5" id="KW-0812">Transmembrane</keyword>
<proteinExistence type="predicted"/>
<dbReference type="InterPro" id="IPR010652">
    <property type="entry name" value="DUF1232"/>
</dbReference>
<evidence type="ECO:0000259" key="6">
    <source>
        <dbReference type="Pfam" id="PF06803"/>
    </source>
</evidence>
<evidence type="ECO:0000256" key="4">
    <source>
        <dbReference type="ARBA" id="ARBA00023136"/>
    </source>
</evidence>
<feature type="transmembrane region" description="Helical" evidence="5">
    <location>
        <begin position="32"/>
        <end position="50"/>
    </location>
</feature>
<evidence type="ECO:0000256" key="3">
    <source>
        <dbReference type="ARBA" id="ARBA00022989"/>
    </source>
</evidence>
<comment type="caution">
    <text evidence="7">The sequence shown here is derived from an EMBL/GenBank/DDBJ whole genome shotgun (WGS) entry which is preliminary data.</text>
</comment>
<comment type="subcellular location">
    <subcellularLocation>
        <location evidence="1">Endomembrane system</location>
        <topology evidence="1">Multi-pass membrane protein</topology>
    </subcellularLocation>
</comment>
<evidence type="ECO:0000313" key="8">
    <source>
        <dbReference type="Proteomes" id="UP000031972"/>
    </source>
</evidence>
<feature type="domain" description="DUF1232" evidence="6">
    <location>
        <begin position="39"/>
        <end position="71"/>
    </location>
</feature>
<dbReference type="Proteomes" id="UP000031972">
    <property type="component" value="Unassembled WGS sequence"/>
</dbReference>
<name>A0A0C2VVA2_9BACL</name>
<dbReference type="RefSeq" id="WP_041057820.1">
    <property type="nucleotide sequence ID" value="NZ_JXRR01000014.1"/>
</dbReference>